<protein>
    <submittedName>
        <fullName evidence="1">Uncharacterized protein</fullName>
    </submittedName>
</protein>
<gene>
    <name evidence="1" type="ORF">COY11_01825</name>
</gene>
<evidence type="ECO:0000313" key="2">
    <source>
        <dbReference type="Proteomes" id="UP000229805"/>
    </source>
</evidence>
<evidence type="ECO:0000313" key="1">
    <source>
        <dbReference type="EMBL" id="PIZ71027.1"/>
    </source>
</evidence>
<comment type="caution">
    <text evidence="1">The sequence shown here is derived from an EMBL/GenBank/DDBJ whole genome shotgun (WGS) entry which is preliminary data.</text>
</comment>
<organism evidence="1 2">
    <name type="scientific">Candidatus Portnoybacteria bacterium CG_4_10_14_0_2_um_filter_44_20</name>
    <dbReference type="NCBI Taxonomy" id="1974799"/>
    <lineage>
        <taxon>Bacteria</taxon>
        <taxon>Candidatus Portnoyibacteriota</taxon>
    </lineage>
</organism>
<reference evidence="2" key="1">
    <citation type="submission" date="2017-09" db="EMBL/GenBank/DDBJ databases">
        <title>Depth-based differentiation of microbial function through sediment-hosted aquifers and enrichment of novel symbionts in the deep terrestrial subsurface.</title>
        <authorList>
            <person name="Probst A.J."/>
            <person name="Ladd B."/>
            <person name="Jarett J.K."/>
            <person name="Geller-Mcgrath D.E."/>
            <person name="Sieber C.M.K."/>
            <person name="Emerson J.B."/>
            <person name="Anantharaman K."/>
            <person name="Thomas B.C."/>
            <person name="Malmstrom R."/>
            <person name="Stieglmeier M."/>
            <person name="Klingl A."/>
            <person name="Woyke T."/>
            <person name="Ryan C.M."/>
            <person name="Banfield J.F."/>
        </authorList>
    </citation>
    <scope>NUCLEOTIDE SEQUENCE [LARGE SCALE GENOMIC DNA]</scope>
</reference>
<dbReference type="Proteomes" id="UP000229805">
    <property type="component" value="Unassembled WGS sequence"/>
</dbReference>
<accession>A0A2M7UIJ5</accession>
<feature type="non-terminal residue" evidence="1">
    <location>
        <position position="63"/>
    </location>
</feature>
<dbReference type="EMBL" id="PFOG01000071">
    <property type="protein sequence ID" value="PIZ71027.1"/>
    <property type="molecule type" value="Genomic_DNA"/>
</dbReference>
<name>A0A2M7UIJ5_9BACT</name>
<sequence length="63" mass="7389">MPIKNCLGGAFWLKSELFLTKIRTANFDAPPRRRELTLATPQKSFLYIFYFARADFFLLKGKE</sequence>
<dbReference type="AlphaFoldDB" id="A0A2M7UIJ5"/>
<proteinExistence type="predicted"/>